<evidence type="ECO:0000256" key="2">
    <source>
        <dbReference type="ARBA" id="ARBA00023242"/>
    </source>
</evidence>
<dbReference type="InterPro" id="IPR007219">
    <property type="entry name" value="XnlR_reg_dom"/>
</dbReference>
<dbReference type="InterPro" id="IPR050797">
    <property type="entry name" value="Carb_Metab_Trans_Reg"/>
</dbReference>
<proteinExistence type="predicted"/>
<gene>
    <name evidence="5" type="ORF">DFH08DRAFT_774161</name>
</gene>
<keyword evidence="1" id="KW-0479">Metal-binding</keyword>
<dbReference type="GO" id="GO:0005634">
    <property type="term" value="C:nucleus"/>
    <property type="evidence" value="ECO:0007669"/>
    <property type="project" value="TreeGrafter"/>
</dbReference>
<dbReference type="Proteomes" id="UP001218218">
    <property type="component" value="Unassembled WGS sequence"/>
</dbReference>
<dbReference type="PANTHER" id="PTHR31668:SF10">
    <property type="entry name" value="ZN(II)2CYS6 TRANSCRIPTION FACTOR (EUROFUNG)"/>
    <property type="match status" value="1"/>
</dbReference>
<sequence length="712" mass="78615">MTDDDGHLALQSERPYRSRKNRPCDRCRSRKQRCITKPSGTCLNCQISAVACTFDSPAAADVPRPRNKKAESKPKTGNGMAEAGSSRPLSRSYGSSGYTSPSIPLASPTVKLERHSSLRPDVTGPLTSGLELGGAFSNIVLHCDPPAPSTPSDISPTITSQEAYRALDSDADDDFEPHYVGETAERDALVLSALAMATVNSTTRNGTTPPQSSPFRVRQVSTNQTDPVFFLFERPRPYGEDNVGKYTSAELIGLLGPNNIPRLLQHYLRMDGQAVPIWRASDFSDNPEQRLPAGLFCAYVSRGIIYDDQLRHLAGEAWKVTTLTNRAQSRSARVSTIQANLLDLDGRPSLNPTGNSMLLGQTIAAGRLMGLHLDCTSWMIPKWEKSLRVKLWWAVLQQDKWTALCYGRSSYIHHTDWDVPLPPVEVSNDFAFVALCELTLVLDRILRHLHAVRPLYRSSDPREILTTISKFGLDLDSWKHRLDTMGQSLNGYFTPGFRSLQLSYLAVALLLVRSILDLDLPPAAAQSAFASALRVTEEVVAFTSSLTPDDLRGYFTAYSAFHFSTCLILLVRLVLQADLSDQADGAPWQRILHQLRVFISALSNAKKSVPSFELGDLALARARQLIPLLAKNIPELAIALEPFCPPAEDNVPDMTPSPSYASQQPSGVMWPENGPGLDAFFPEVTQPDWVSFRDYVHTPYSLMVNNNSYGLQ</sequence>
<dbReference type="Gene3D" id="4.10.240.10">
    <property type="entry name" value="Zn(2)-C6 fungal-type DNA-binding domain"/>
    <property type="match status" value="1"/>
</dbReference>
<dbReference type="GO" id="GO:0008270">
    <property type="term" value="F:zinc ion binding"/>
    <property type="evidence" value="ECO:0007669"/>
    <property type="project" value="InterPro"/>
</dbReference>
<dbReference type="EMBL" id="JARIHO010000011">
    <property type="protein sequence ID" value="KAJ7353185.1"/>
    <property type="molecule type" value="Genomic_DNA"/>
</dbReference>
<dbReference type="PROSITE" id="PS00463">
    <property type="entry name" value="ZN2_CY6_FUNGAL_1"/>
    <property type="match status" value="1"/>
</dbReference>
<dbReference type="SMART" id="SM00906">
    <property type="entry name" value="Fungal_trans"/>
    <property type="match status" value="1"/>
</dbReference>
<protein>
    <recommendedName>
        <fullName evidence="4">Zn(2)-C6 fungal-type domain-containing protein</fullName>
    </recommendedName>
</protein>
<dbReference type="GO" id="GO:0001080">
    <property type="term" value="P:nitrogen catabolite activation of transcription from RNA polymerase II promoter"/>
    <property type="evidence" value="ECO:0007669"/>
    <property type="project" value="TreeGrafter"/>
</dbReference>
<dbReference type="Pfam" id="PF04082">
    <property type="entry name" value="Fungal_trans"/>
    <property type="match status" value="1"/>
</dbReference>
<dbReference type="SUPFAM" id="SSF57701">
    <property type="entry name" value="Zn2/Cys6 DNA-binding domain"/>
    <property type="match status" value="1"/>
</dbReference>
<dbReference type="SMART" id="SM00066">
    <property type="entry name" value="GAL4"/>
    <property type="match status" value="1"/>
</dbReference>
<evidence type="ECO:0000256" key="1">
    <source>
        <dbReference type="ARBA" id="ARBA00022723"/>
    </source>
</evidence>
<feature type="compositionally biased region" description="Low complexity" evidence="3">
    <location>
        <begin position="84"/>
        <end position="98"/>
    </location>
</feature>
<dbReference type="PANTHER" id="PTHR31668">
    <property type="entry name" value="GLUCOSE TRANSPORT TRANSCRIPTION REGULATOR RGT1-RELATED-RELATED"/>
    <property type="match status" value="1"/>
</dbReference>
<dbReference type="GO" id="GO:0006351">
    <property type="term" value="P:DNA-templated transcription"/>
    <property type="evidence" value="ECO:0007669"/>
    <property type="project" value="InterPro"/>
</dbReference>
<dbReference type="CDD" id="cd12148">
    <property type="entry name" value="fungal_TF_MHR"/>
    <property type="match status" value="1"/>
</dbReference>
<comment type="caution">
    <text evidence="5">The sequence shown here is derived from an EMBL/GenBank/DDBJ whole genome shotgun (WGS) entry which is preliminary data.</text>
</comment>
<feature type="domain" description="Zn(2)-C6 fungal-type" evidence="4">
    <location>
        <begin position="23"/>
        <end position="52"/>
    </location>
</feature>
<dbReference type="GO" id="GO:0003677">
    <property type="term" value="F:DNA binding"/>
    <property type="evidence" value="ECO:0007669"/>
    <property type="project" value="InterPro"/>
</dbReference>
<organism evidence="5 6">
    <name type="scientific">Mycena albidolilacea</name>
    <dbReference type="NCBI Taxonomy" id="1033008"/>
    <lineage>
        <taxon>Eukaryota</taxon>
        <taxon>Fungi</taxon>
        <taxon>Dikarya</taxon>
        <taxon>Basidiomycota</taxon>
        <taxon>Agaricomycotina</taxon>
        <taxon>Agaricomycetes</taxon>
        <taxon>Agaricomycetidae</taxon>
        <taxon>Agaricales</taxon>
        <taxon>Marasmiineae</taxon>
        <taxon>Mycenaceae</taxon>
        <taxon>Mycena</taxon>
    </lineage>
</organism>
<dbReference type="CDD" id="cd00067">
    <property type="entry name" value="GAL4"/>
    <property type="match status" value="1"/>
</dbReference>
<dbReference type="GO" id="GO:0000981">
    <property type="term" value="F:DNA-binding transcription factor activity, RNA polymerase II-specific"/>
    <property type="evidence" value="ECO:0007669"/>
    <property type="project" value="InterPro"/>
</dbReference>
<keyword evidence="2" id="KW-0539">Nucleus</keyword>
<reference evidence="5" key="1">
    <citation type="submission" date="2023-03" db="EMBL/GenBank/DDBJ databases">
        <title>Massive genome expansion in bonnet fungi (Mycena s.s.) driven by repeated elements and novel gene families across ecological guilds.</title>
        <authorList>
            <consortium name="Lawrence Berkeley National Laboratory"/>
            <person name="Harder C.B."/>
            <person name="Miyauchi S."/>
            <person name="Viragh M."/>
            <person name="Kuo A."/>
            <person name="Thoen E."/>
            <person name="Andreopoulos B."/>
            <person name="Lu D."/>
            <person name="Skrede I."/>
            <person name="Drula E."/>
            <person name="Henrissat B."/>
            <person name="Morin E."/>
            <person name="Kohler A."/>
            <person name="Barry K."/>
            <person name="LaButti K."/>
            <person name="Morin E."/>
            <person name="Salamov A."/>
            <person name="Lipzen A."/>
            <person name="Mereny Z."/>
            <person name="Hegedus B."/>
            <person name="Baldrian P."/>
            <person name="Stursova M."/>
            <person name="Weitz H."/>
            <person name="Taylor A."/>
            <person name="Grigoriev I.V."/>
            <person name="Nagy L.G."/>
            <person name="Martin F."/>
            <person name="Kauserud H."/>
        </authorList>
    </citation>
    <scope>NUCLEOTIDE SEQUENCE</scope>
    <source>
        <strain evidence="5">CBHHK002</strain>
    </source>
</reference>
<keyword evidence="6" id="KW-1185">Reference proteome</keyword>
<feature type="region of interest" description="Disordered" evidence="3">
    <location>
        <begin position="1"/>
        <end position="30"/>
    </location>
</feature>
<evidence type="ECO:0000259" key="4">
    <source>
        <dbReference type="PROSITE" id="PS00463"/>
    </source>
</evidence>
<dbReference type="InterPro" id="IPR001138">
    <property type="entry name" value="Zn2Cys6_DnaBD"/>
</dbReference>
<dbReference type="AlphaFoldDB" id="A0AAD7A9W8"/>
<dbReference type="InterPro" id="IPR036864">
    <property type="entry name" value="Zn2-C6_fun-type_DNA-bd_sf"/>
</dbReference>
<accession>A0AAD7A9W8</accession>
<evidence type="ECO:0000256" key="3">
    <source>
        <dbReference type="SAM" id="MobiDB-lite"/>
    </source>
</evidence>
<name>A0AAD7A9W8_9AGAR</name>
<feature type="region of interest" description="Disordered" evidence="3">
    <location>
        <begin position="58"/>
        <end position="107"/>
    </location>
</feature>
<evidence type="ECO:0000313" key="5">
    <source>
        <dbReference type="EMBL" id="KAJ7353185.1"/>
    </source>
</evidence>
<evidence type="ECO:0000313" key="6">
    <source>
        <dbReference type="Proteomes" id="UP001218218"/>
    </source>
</evidence>